<protein>
    <recommendedName>
        <fullName evidence="1">OTU domain-containing protein</fullName>
    </recommendedName>
</protein>
<dbReference type="Gene3D" id="3.90.70.80">
    <property type="match status" value="1"/>
</dbReference>
<proteinExistence type="predicted"/>
<dbReference type="PANTHER" id="PTHR45655:SF13">
    <property type="entry name" value="SOLUBLE GUANYLATE CYCLASE GCY-32-RELATED"/>
    <property type="match status" value="1"/>
</dbReference>
<reference evidence="2 3" key="1">
    <citation type="submission" date="2016-04" db="EMBL/GenBank/DDBJ databases">
        <title>The genome of Intoshia linei affirms orthonectids as highly simplified spiralians.</title>
        <authorList>
            <person name="Mikhailov K.V."/>
            <person name="Slusarev G.S."/>
            <person name="Nikitin M.A."/>
            <person name="Logacheva M.D."/>
            <person name="Penin A."/>
            <person name="Aleoshin V."/>
            <person name="Panchin Y.V."/>
        </authorList>
    </citation>
    <scope>NUCLEOTIDE SEQUENCE [LARGE SCALE GENOMIC DNA]</scope>
    <source>
        <strain evidence="2">Intl2013</strain>
        <tissue evidence="2">Whole animal</tissue>
    </source>
</reference>
<dbReference type="InterPro" id="IPR024096">
    <property type="entry name" value="NO_sig/Golgi_transp_ligand-bd"/>
</dbReference>
<sequence length="758" mass="88564">QIEFTFQPNSAKTFKSKIVLRYDTGETTKIYVVGKGYEEKLCLEHDKIQMSDTYVTSSRQTPIKIINKSNATGKFIWSIFETNEMEENYINSKKNELIIIDSMDRFFKKLSKSNNLILKVKLNEHADDDRIPYMLPVLNKDDGNCLLHAISISLWGVNDVQLTLRKSLYQYMKNIAPSLYRRWKFDELHNYRSIDFILSESEWKLEWDNVVNLSKCEPKSKESYPVYYSLEPIHVFILSNMLKRCIIVYSQEMVKDASGNDISKNSFRGIYSPYLHPNTECYRNPIYLFYHNSHFEPIIALYKNVSIKETYTPIKTIKESDLKFSVDPGCDAIWDITTSFRYVSQQDHVNVSDYLTVKLVNIKNNKLIVEDNENHEKDTPNIYSVEGLASQSTESMYYFKAQRILEKIKRIYNNVNKLHIFKGESSKLNDMSEYSLSDDIDFIHNPILFTKFDNLCENDMNLQCFVVKCIVNYDRLNGIRNFIMSSFGENVWTEIISDIGIAFDNFEHDRKYCESLLINIINAMTKITKLDRDILMEKCGKNFHCFLVNNGFKDTIEVIGRDLSGFIMCLDDVHNFMTPYFPNMQNPTFIVRNQNQNGITIIYTSHRQGFANYVIGILKSIANKMFNVYPTFTIISSVINSDNYKYVIELKYNNENYITNLVNFDYHCTFSTESSDLEFEGMMQYLPESEQLMFTGIPVYYIILFLIKNSCKTAHQLIESKLFLADLGKCDLTRNIIFSVMNHEAESIYSLHMASEFI</sequence>
<dbReference type="GO" id="GO:0020037">
    <property type="term" value="F:heme binding"/>
    <property type="evidence" value="ECO:0007669"/>
    <property type="project" value="InterPro"/>
</dbReference>
<dbReference type="PANTHER" id="PTHR45655">
    <property type="entry name" value="GUANYLATE CYCLASE SOLUBLE SUBUNIT BETA-2"/>
    <property type="match status" value="1"/>
</dbReference>
<evidence type="ECO:0000259" key="1">
    <source>
        <dbReference type="PROSITE" id="PS50802"/>
    </source>
</evidence>
<comment type="caution">
    <text evidence="2">The sequence shown here is derived from an EMBL/GenBank/DDBJ whole genome shotgun (WGS) entry which is preliminary data.</text>
</comment>
<name>A0A177BC40_9BILA</name>
<dbReference type="Gene3D" id="3.90.1520.10">
    <property type="entry name" value="H-NOX domain"/>
    <property type="match status" value="1"/>
</dbReference>
<dbReference type="GO" id="GO:0019934">
    <property type="term" value="P:cGMP-mediated signaling"/>
    <property type="evidence" value="ECO:0007669"/>
    <property type="project" value="TreeGrafter"/>
</dbReference>
<dbReference type="GO" id="GO:0008074">
    <property type="term" value="C:guanylate cyclase complex, soluble"/>
    <property type="evidence" value="ECO:0007669"/>
    <property type="project" value="TreeGrafter"/>
</dbReference>
<dbReference type="PROSITE" id="PS50802">
    <property type="entry name" value="OTU"/>
    <property type="match status" value="1"/>
</dbReference>
<gene>
    <name evidence="2" type="ORF">A3Q56_01008</name>
</gene>
<dbReference type="InterPro" id="IPR003323">
    <property type="entry name" value="OTU_dom"/>
</dbReference>
<dbReference type="Pfam" id="PF02338">
    <property type="entry name" value="OTU"/>
    <property type="match status" value="1"/>
</dbReference>
<feature type="non-terminal residue" evidence="2">
    <location>
        <position position="1"/>
    </location>
</feature>
<feature type="domain" description="OTU" evidence="1">
    <location>
        <begin position="134"/>
        <end position="301"/>
    </location>
</feature>
<dbReference type="InterPro" id="IPR011644">
    <property type="entry name" value="Heme_NO-bd"/>
</dbReference>
<dbReference type="SUPFAM" id="SSF111126">
    <property type="entry name" value="Ligand-binding domain in the NO signalling and Golgi transport"/>
    <property type="match status" value="1"/>
</dbReference>
<dbReference type="CDD" id="cd22768">
    <property type="entry name" value="OTU_OTUD7"/>
    <property type="match status" value="1"/>
</dbReference>
<dbReference type="Proteomes" id="UP000078046">
    <property type="component" value="Unassembled WGS sequence"/>
</dbReference>
<evidence type="ECO:0000313" key="3">
    <source>
        <dbReference type="Proteomes" id="UP000078046"/>
    </source>
</evidence>
<organism evidence="2 3">
    <name type="scientific">Intoshia linei</name>
    <dbReference type="NCBI Taxonomy" id="1819745"/>
    <lineage>
        <taxon>Eukaryota</taxon>
        <taxon>Metazoa</taxon>
        <taxon>Spiralia</taxon>
        <taxon>Lophotrochozoa</taxon>
        <taxon>Mesozoa</taxon>
        <taxon>Orthonectida</taxon>
        <taxon>Rhopaluridae</taxon>
        <taxon>Intoshia</taxon>
    </lineage>
</organism>
<dbReference type="Pfam" id="PF07700">
    <property type="entry name" value="HNOB"/>
    <property type="match status" value="1"/>
</dbReference>
<evidence type="ECO:0000313" key="2">
    <source>
        <dbReference type="EMBL" id="OAF71223.1"/>
    </source>
</evidence>
<dbReference type="GO" id="GO:0004383">
    <property type="term" value="F:guanylate cyclase activity"/>
    <property type="evidence" value="ECO:0007669"/>
    <property type="project" value="TreeGrafter"/>
</dbReference>
<dbReference type="EMBL" id="LWCA01000069">
    <property type="protein sequence ID" value="OAF71223.1"/>
    <property type="molecule type" value="Genomic_DNA"/>
</dbReference>
<keyword evidence="3" id="KW-1185">Reference proteome</keyword>
<dbReference type="OrthoDB" id="6127067at2759"/>
<dbReference type="AlphaFoldDB" id="A0A177BC40"/>
<accession>A0A177BC40</accession>
<dbReference type="GO" id="GO:0070482">
    <property type="term" value="P:response to oxygen levels"/>
    <property type="evidence" value="ECO:0007669"/>
    <property type="project" value="TreeGrafter"/>
</dbReference>
<dbReference type="InterPro" id="IPR038158">
    <property type="entry name" value="H-NOX_domain_sf"/>
</dbReference>